<dbReference type="EMBL" id="MN510326">
    <property type="protein sequence ID" value="QHD40386.1"/>
    <property type="molecule type" value="mRNA"/>
</dbReference>
<dbReference type="Pfam" id="PF05927">
    <property type="entry name" value="Penaeidin"/>
    <property type="match status" value="1"/>
</dbReference>
<dbReference type="GO" id="GO:0042742">
    <property type="term" value="P:defense response to bacterium"/>
    <property type="evidence" value="ECO:0007669"/>
    <property type="project" value="UniProtKB-KW"/>
</dbReference>
<organism evidence="9">
    <name type="scientific">Penaeus paulensis</name>
    <name type="common">Pink shrimp</name>
    <name type="synonym">Farfantepenaeus paulensis</name>
    <dbReference type="NCBI Taxonomy" id="71413"/>
    <lineage>
        <taxon>Eukaryota</taxon>
        <taxon>Metazoa</taxon>
        <taxon>Ecdysozoa</taxon>
        <taxon>Arthropoda</taxon>
        <taxon>Crustacea</taxon>
        <taxon>Multicrustacea</taxon>
        <taxon>Malacostraca</taxon>
        <taxon>Eumalacostraca</taxon>
        <taxon>Eucarida</taxon>
        <taxon>Decapoda</taxon>
        <taxon>Dendrobranchiata</taxon>
        <taxon>Penaeoidea</taxon>
        <taxon>Penaeidae</taxon>
        <taxon>Penaeus</taxon>
    </lineage>
</organism>
<dbReference type="GO" id="GO:0098542">
    <property type="term" value="P:defense response to other organism"/>
    <property type="evidence" value="ECO:0007669"/>
    <property type="project" value="InterPro"/>
</dbReference>
<feature type="chain" id="PRO_5025494416" evidence="8">
    <location>
        <begin position="20"/>
        <end position="69"/>
    </location>
</feature>
<comment type="similarity">
    <text evidence="2">Belongs to the penaeidin family.</text>
</comment>
<dbReference type="GO" id="GO:0031640">
    <property type="term" value="P:killing of cells of another organism"/>
    <property type="evidence" value="ECO:0007669"/>
    <property type="project" value="UniProtKB-KW"/>
</dbReference>
<evidence type="ECO:0000256" key="5">
    <source>
        <dbReference type="ARBA" id="ARBA00022669"/>
    </source>
</evidence>
<keyword evidence="6" id="KW-0044">Antibiotic</keyword>
<evidence type="ECO:0000256" key="8">
    <source>
        <dbReference type="SAM" id="SignalP"/>
    </source>
</evidence>
<gene>
    <name evidence="9" type="primary">PEN4</name>
</gene>
<evidence type="ECO:0000256" key="7">
    <source>
        <dbReference type="ARBA" id="ARBA00023157"/>
    </source>
</evidence>
<keyword evidence="3" id="KW-0929">Antimicrobial</keyword>
<dbReference type="GO" id="GO:0050832">
    <property type="term" value="P:defense response to fungus"/>
    <property type="evidence" value="ECO:0007669"/>
    <property type="project" value="UniProtKB-KW"/>
</dbReference>
<name>A0A6B9PGC6_PENPU</name>
<evidence type="ECO:0000256" key="1">
    <source>
        <dbReference type="ARBA" id="ARBA00004463"/>
    </source>
</evidence>
<keyword evidence="8" id="KW-0732">Signal</keyword>
<dbReference type="GO" id="GO:0008061">
    <property type="term" value="F:chitin binding"/>
    <property type="evidence" value="ECO:0007669"/>
    <property type="project" value="UniProtKB-KW"/>
</dbReference>
<proteinExistence type="evidence at transcript level"/>
<feature type="signal peptide" evidence="8">
    <location>
        <begin position="1"/>
        <end position="19"/>
    </location>
</feature>
<accession>A0A6B9PGC6</accession>
<protein>
    <submittedName>
        <fullName evidence="9">Penaeidin 4</fullName>
    </submittedName>
</protein>
<keyword evidence="4" id="KW-0295">Fungicide</keyword>
<keyword evidence="7" id="KW-1015">Disulfide bond</keyword>
<dbReference type="GO" id="GO:0005737">
    <property type="term" value="C:cytoplasm"/>
    <property type="evidence" value="ECO:0007669"/>
    <property type="project" value="InterPro"/>
</dbReference>
<dbReference type="InterPro" id="IPR009226">
    <property type="entry name" value="Penaeidin"/>
</dbReference>
<evidence type="ECO:0000256" key="6">
    <source>
        <dbReference type="ARBA" id="ARBA00023022"/>
    </source>
</evidence>
<dbReference type="AlphaFoldDB" id="A0A6B9PGC6"/>
<evidence type="ECO:0000256" key="3">
    <source>
        <dbReference type="ARBA" id="ARBA00022529"/>
    </source>
</evidence>
<evidence type="ECO:0000256" key="2">
    <source>
        <dbReference type="ARBA" id="ARBA00010477"/>
    </source>
</evidence>
<keyword evidence="5" id="KW-0147">Chitin-binding</keyword>
<evidence type="ECO:0000256" key="4">
    <source>
        <dbReference type="ARBA" id="ARBA00022577"/>
    </source>
</evidence>
<reference evidence="9" key="1">
    <citation type="submission" date="2019-09" db="EMBL/GenBank/DDBJ databases">
        <title>Expression repertoire of gene-encoded antimicrobial peptides from the pink shrimp Farfantepenaeus paulensis in response to fungal challenge.</title>
        <authorList>
            <person name="Machado L.G.V."/>
            <person name="Goncalves P."/>
            <person name="Barreto C."/>
            <person name="Perazzolo L.M."/>
            <person name="Rosa R.D."/>
        </authorList>
    </citation>
    <scope>NUCLEOTIDE SEQUENCE</scope>
</reference>
<comment type="subcellular location">
    <subcellularLocation>
        <location evidence="1">Cytoplasmic granule</location>
    </subcellularLocation>
</comment>
<sequence length="69" mass="7390">MRLVVCLVFLASFALVCQGHSSGFARPLPKPSIGTPIFPRPIGCDVCRGISSSTARLCCFRYGDCCHLG</sequence>
<evidence type="ECO:0000313" key="9">
    <source>
        <dbReference type="EMBL" id="QHD40386.1"/>
    </source>
</evidence>